<keyword evidence="1" id="KW-0732">Signal</keyword>
<evidence type="ECO:0000256" key="1">
    <source>
        <dbReference type="SAM" id="SignalP"/>
    </source>
</evidence>
<protein>
    <recommendedName>
        <fullName evidence="4">Wall-associated protein</fullName>
    </recommendedName>
</protein>
<feature type="signal peptide" evidence="1">
    <location>
        <begin position="1"/>
        <end position="26"/>
    </location>
</feature>
<evidence type="ECO:0000313" key="3">
    <source>
        <dbReference type="Proteomes" id="UP000226257"/>
    </source>
</evidence>
<feature type="chain" id="PRO_5040777297" description="Wall-associated protein" evidence="1">
    <location>
        <begin position="27"/>
        <end position="964"/>
    </location>
</feature>
<sequence>MRKKLLIYIVCLLVLLGGSNNTPAWAESTLVGMEETENKNVIGKDKEKVAEEKQEKGEITKKENVQGGNESVIGDKWHISMVNGELLVELKGNPDALDVRKQLKKMHDNNELQIKNTKKVIIRGTFGSDSENKDIFIPWTDQLKEVRFEKSNFIPEYFFSNAKGVTKYSDDGSVTEFHREAMIYSPLEYIDSPNLNSIEDKAIASLNAEHIELDIEEINGDFLRFEAEKVKTISLPKLKKFGGEYFIYDAFMLEKVDVPVLETASGTFLGVTPKLKEVNAPKLSEADVLFYHSQFEETRKFRFPNLQFVNEIGYSMTPYGDFPLIVHVPKLNIDQVKIGNSSLIYTSLSPQNSYIGNVGEAIEIQAFGPHDKWKMGQALDIQWEKNGEVIEDKGHTIHVPIQEEGVDVYQPVLVQGNKNAVDFFQEIKVEKVKLNLTAEAVPQEIALGSEITEQDAKGLVTNVRLGDKVLQPDEYKVEVLLQPDTNIIRDSTIQVKVSAEGGQADPVSIDIPTKVVWGETLELLGAYHSNVIGLTLHGQVDGTFKMTGTRGNKKGNGRVHPEFKSEYLSGSLFSVKDQISELDNLEEYYRFSVNGQDSLDQAYKNFESQIVKLGDVVQIRHNQILSWTSLITLHHEGSSSFVGGDIINSNISFEVTKSGYKKLYYNQLEPKRVTVKHGATEEELNQKLQESIDLRGYENITIERFRDGLPNTQKDGKQEIAVVVSEILQSGKKVEYVYTVPFIVNPVVTEKVYNTDGELLEERENLFEYGTSFSPNPENLLEKDGVKYKYVGWLSGQQTPGEDVPKEGKPDSVKETTTFSYVYLNPNKMIHVSLPTEMIFSSSDTVKKDIQSNQYRIENHAEEAKLNIKLASFETNEDAGIRLLMPSDSDPIQDAEAMRLHLLINGNVRLDSVNEKSNMLEIGTMNPKETWTMQFGGKYFGELSKEKEKKKTDHVMILKFSVEE</sequence>
<name>A0A9X7B6G3_BACCE</name>
<comment type="caution">
    <text evidence="2">The sequence shown here is derived from an EMBL/GenBank/DDBJ whole genome shotgun (WGS) entry which is preliminary data.</text>
</comment>
<proteinExistence type="predicted"/>
<dbReference type="Proteomes" id="UP000226257">
    <property type="component" value="Unassembled WGS sequence"/>
</dbReference>
<evidence type="ECO:0000313" key="2">
    <source>
        <dbReference type="EMBL" id="PFV01957.1"/>
    </source>
</evidence>
<dbReference type="AlphaFoldDB" id="A0A9X7B6G3"/>
<accession>A0A9X7B6G3</accession>
<reference evidence="2 3" key="1">
    <citation type="submission" date="2017-09" db="EMBL/GenBank/DDBJ databases">
        <title>Large-scale bioinformatics analysis of Bacillus genomes uncovers conserved roles of natural products in bacterial physiology.</title>
        <authorList>
            <consortium name="Agbiome Team Llc"/>
            <person name="Bleich R.M."/>
            <person name="Grubbs K.J."/>
            <person name="Santa Maria K.C."/>
            <person name="Allen S.E."/>
            <person name="Farag S."/>
            <person name="Shank E.A."/>
            <person name="Bowers A."/>
        </authorList>
    </citation>
    <scope>NUCLEOTIDE SEQUENCE [LARGE SCALE GENOMIC DNA]</scope>
    <source>
        <strain evidence="2 3">AFS060282</strain>
    </source>
</reference>
<dbReference type="InterPro" id="IPR032675">
    <property type="entry name" value="LRR_dom_sf"/>
</dbReference>
<evidence type="ECO:0008006" key="4">
    <source>
        <dbReference type="Google" id="ProtNLM"/>
    </source>
</evidence>
<gene>
    <name evidence="2" type="ORF">COK98_28430</name>
</gene>
<organism evidence="2 3">
    <name type="scientific">Bacillus cereus</name>
    <dbReference type="NCBI Taxonomy" id="1396"/>
    <lineage>
        <taxon>Bacteria</taxon>
        <taxon>Bacillati</taxon>
        <taxon>Bacillota</taxon>
        <taxon>Bacilli</taxon>
        <taxon>Bacillales</taxon>
        <taxon>Bacillaceae</taxon>
        <taxon>Bacillus</taxon>
        <taxon>Bacillus cereus group</taxon>
    </lineage>
</organism>
<dbReference type="RefSeq" id="WP_098660209.1">
    <property type="nucleotide sequence ID" value="NZ_NVDQ01000043.1"/>
</dbReference>
<dbReference type="Gene3D" id="3.80.10.10">
    <property type="entry name" value="Ribonuclease Inhibitor"/>
    <property type="match status" value="1"/>
</dbReference>
<dbReference type="EMBL" id="NVDQ01000043">
    <property type="protein sequence ID" value="PFV01957.1"/>
    <property type="molecule type" value="Genomic_DNA"/>
</dbReference>